<keyword evidence="1" id="KW-0472">Membrane</keyword>
<feature type="transmembrane region" description="Helical" evidence="1">
    <location>
        <begin position="50"/>
        <end position="68"/>
    </location>
</feature>
<keyword evidence="1" id="KW-1133">Transmembrane helix</keyword>
<dbReference type="RefSeq" id="WP_035234691.1">
    <property type="nucleotide sequence ID" value="NZ_ARXV01000018.1"/>
</dbReference>
<accession>A0A095SFL1</accession>
<evidence type="ECO:0000256" key="1">
    <source>
        <dbReference type="SAM" id="Phobius"/>
    </source>
</evidence>
<keyword evidence="1" id="KW-0812">Transmembrane</keyword>
<protein>
    <submittedName>
        <fullName evidence="2">Uncharacterized protein</fullName>
    </submittedName>
</protein>
<dbReference type="Proteomes" id="UP000029444">
    <property type="component" value="Unassembled WGS sequence"/>
</dbReference>
<feature type="transmembrane region" description="Helical" evidence="1">
    <location>
        <begin position="18"/>
        <end position="38"/>
    </location>
</feature>
<proteinExistence type="predicted"/>
<reference evidence="2 3" key="1">
    <citation type="submission" date="2012-09" db="EMBL/GenBank/DDBJ databases">
        <title>Genome Sequence of alkane-degrading Bacterium Alcanivorax sp. 19-m-6.</title>
        <authorList>
            <person name="Lai Q."/>
            <person name="Shao Z."/>
        </authorList>
    </citation>
    <scope>NUCLEOTIDE SEQUENCE [LARGE SCALE GENOMIC DNA]</scope>
    <source>
        <strain evidence="2 3">19-m-6</strain>
    </source>
</reference>
<evidence type="ECO:0000313" key="2">
    <source>
        <dbReference type="EMBL" id="KGD63357.1"/>
    </source>
</evidence>
<dbReference type="PATRIC" id="fig|1177154.3.peg.3370"/>
<gene>
    <name evidence="2" type="ORF">Y5S_03343</name>
</gene>
<dbReference type="EMBL" id="ARXV01000018">
    <property type="protein sequence ID" value="KGD63357.1"/>
    <property type="molecule type" value="Genomic_DNA"/>
</dbReference>
<dbReference type="OrthoDB" id="6631259at2"/>
<feature type="transmembrane region" description="Helical" evidence="1">
    <location>
        <begin position="89"/>
        <end position="114"/>
    </location>
</feature>
<name>A0A095SFL1_9GAMM</name>
<keyword evidence="3" id="KW-1185">Reference proteome</keyword>
<evidence type="ECO:0000313" key="3">
    <source>
        <dbReference type="Proteomes" id="UP000029444"/>
    </source>
</evidence>
<organism evidence="2 3">
    <name type="scientific">Alcanivorax nanhaiticus</name>
    <dbReference type="NCBI Taxonomy" id="1177154"/>
    <lineage>
        <taxon>Bacteria</taxon>
        <taxon>Pseudomonadati</taxon>
        <taxon>Pseudomonadota</taxon>
        <taxon>Gammaproteobacteria</taxon>
        <taxon>Oceanospirillales</taxon>
        <taxon>Alcanivoracaceae</taxon>
        <taxon>Alcanivorax</taxon>
    </lineage>
</organism>
<comment type="caution">
    <text evidence="2">The sequence shown here is derived from an EMBL/GenBank/DDBJ whole genome shotgun (WGS) entry which is preliminary data.</text>
</comment>
<dbReference type="AlphaFoldDB" id="A0A095SFL1"/>
<sequence length="122" mass="13505">MGIELTWSQAVRVVASRGIAAVTAGFILGKLIGMGLSSGWLDFSLLKERFYVLIPLVMVCGMASLLAFQKLAQVFSGKKIDIWTTMKTAFIEGCYYVAFVTILSILMLILFALVEFWPRLTS</sequence>